<sequence>MNDLSTKRRWLPPLVAALIAAVLQTAALGYMVESRASILRNGKEVLLKTVPVDPRDLLRGDYVILSYDISSLPPELFKGGLPKAPQEVTVFVRLAKQPDGFWSASEASFTELAPTDDSVVLQSQPFTYYPSSSEIPSPINVAYGIERFYVPEGEGRVLEQARNAEALSVNVRVNDAGRAQIRQIAVEGTPVYEEPLY</sequence>
<dbReference type="InterPro" id="IPR025833">
    <property type="entry name" value="GDYXXLXY"/>
</dbReference>
<dbReference type="Proteomes" id="UP000520198">
    <property type="component" value="Unassembled WGS sequence"/>
</dbReference>
<comment type="caution">
    <text evidence="1">The sequence shown here is derived from an EMBL/GenBank/DDBJ whole genome shotgun (WGS) entry which is preliminary data.</text>
</comment>
<organism evidence="1 2">
    <name type="scientific">Ensifer oleiphilus</name>
    <dbReference type="NCBI Taxonomy" id="2742698"/>
    <lineage>
        <taxon>Bacteria</taxon>
        <taxon>Pseudomonadati</taxon>
        <taxon>Pseudomonadota</taxon>
        <taxon>Alphaproteobacteria</taxon>
        <taxon>Hyphomicrobiales</taxon>
        <taxon>Rhizobiaceae</taxon>
        <taxon>Sinorhizobium/Ensifer group</taxon>
        <taxon>Ensifer</taxon>
    </lineage>
</organism>
<accession>A0A7Y6Q925</accession>
<name>A0A7Y6Q925_9HYPH</name>
<dbReference type="RefSeq" id="WP_176354705.1">
    <property type="nucleotide sequence ID" value="NZ_JABWDU010000005.1"/>
</dbReference>
<keyword evidence="2" id="KW-1185">Reference proteome</keyword>
<reference evidence="1 2" key="1">
    <citation type="submission" date="2020-06" db="EMBL/GenBank/DDBJ databases">
        <authorList>
            <person name="Grouzdev D.S."/>
        </authorList>
    </citation>
    <scope>NUCLEOTIDE SEQUENCE [LARGE SCALE GENOMIC DNA]</scope>
    <source>
        <strain evidence="1 2">HO-A22</strain>
    </source>
</reference>
<proteinExistence type="predicted"/>
<evidence type="ECO:0000313" key="2">
    <source>
        <dbReference type="Proteomes" id="UP000520198"/>
    </source>
</evidence>
<dbReference type="Pfam" id="PF14345">
    <property type="entry name" value="GDYXXLXY"/>
    <property type="match status" value="1"/>
</dbReference>
<protein>
    <submittedName>
        <fullName evidence="1">GDYXXLXY domain-containing protein</fullName>
    </submittedName>
</protein>
<dbReference type="EMBL" id="JABWDU010000005">
    <property type="protein sequence ID" value="NVD41271.1"/>
    <property type="molecule type" value="Genomic_DNA"/>
</dbReference>
<evidence type="ECO:0000313" key="1">
    <source>
        <dbReference type="EMBL" id="NVD41271.1"/>
    </source>
</evidence>
<dbReference type="AlphaFoldDB" id="A0A7Y6Q925"/>
<gene>
    <name evidence="1" type="ORF">HT585_20545</name>
</gene>